<accession>A0A016VWY1</accession>
<keyword evidence="1" id="KW-1133">Transmembrane helix</keyword>
<feature type="transmembrane region" description="Helical" evidence="1">
    <location>
        <begin position="181"/>
        <end position="202"/>
    </location>
</feature>
<proteinExistence type="predicted"/>
<name>A0A016VWY1_9BILA</name>
<keyword evidence="1" id="KW-0472">Membrane</keyword>
<dbReference type="OrthoDB" id="5850332at2759"/>
<organism evidence="2 3">
    <name type="scientific">Ancylostoma ceylanicum</name>
    <dbReference type="NCBI Taxonomy" id="53326"/>
    <lineage>
        <taxon>Eukaryota</taxon>
        <taxon>Metazoa</taxon>
        <taxon>Ecdysozoa</taxon>
        <taxon>Nematoda</taxon>
        <taxon>Chromadorea</taxon>
        <taxon>Rhabditida</taxon>
        <taxon>Rhabditina</taxon>
        <taxon>Rhabditomorpha</taxon>
        <taxon>Strongyloidea</taxon>
        <taxon>Ancylostomatidae</taxon>
        <taxon>Ancylostomatinae</taxon>
        <taxon>Ancylostoma</taxon>
    </lineage>
</organism>
<evidence type="ECO:0000313" key="2">
    <source>
        <dbReference type="EMBL" id="EYC31925.1"/>
    </source>
</evidence>
<reference evidence="3" key="1">
    <citation type="journal article" date="2015" name="Nat. Genet.">
        <title>The genome and transcriptome of the zoonotic hookworm Ancylostoma ceylanicum identify infection-specific gene families.</title>
        <authorList>
            <person name="Schwarz E.M."/>
            <person name="Hu Y."/>
            <person name="Antoshechkin I."/>
            <person name="Miller M.M."/>
            <person name="Sternberg P.W."/>
            <person name="Aroian R.V."/>
        </authorList>
    </citation>
    <scope>NUCLEOTIDE SEQUENCE</scope>
    <source>
        <strain evidence="3">HY135</strain>
    </source>
</reference>
<comment type="caution">
    <text evidence="2">The sequence shown here is derived from an EMBL/GenBank/DDBJ whole genome shotgun (WGS) entry which is preliminary data.</text>
</comment>
<feature type="transmembrane region" description="Helical" evidence="1">
    <location>
        <begin position="151"/>
        <end position="169"/>
    </location>
</feature>
<evidence type="ECO:0000256" key="1">
    <source>
        <dbReference type="SAM" id="Phobius"/>
    </source>
</evidence>
<keyword evidence="1" id="KW-0812">Transmembrane</keyword>
<gene>
    <name evidence="2" type="primary">Acey_s0003.g1309</name>
    <name evidence="2" type="ORF">Y032_0003g1309</name>
</gene>
<dbReference type="AlphaFoldDB" id="A0A016VWY1"/>
<dbReference type="EMBL" id="JARK01001339">
    <property type="protein sequence ID" value="EYC31925.1"/>
    <property type="molecule type" value="Genomic_DNA"/>
</dbReference>
<feature type="transmembrane region" description="Helical" evidence="1">
    <location>
        <begin position="111"/>
        <end position="131"/>
    </location>
</feature>
<sequence length="221" mass="25939">MPLPLVHKSSKQKRLQRMLRYPTRQPPSLKHGSIREWVMQERSKFWNGTLYMSEVIESLHPYHPLYLLYNKSLLRYDFGSTYFNYCELRKQPRKSLPSLPRILEMKIASQACLRVIVLVGVNIKMVMTMAQANADYFFAGERRILWYLSRLLPWLEISASSVLMLIVCLQQDQDKNMWRVMHYNLPVFAVLFFAQGFIYSVLEVVKSRSKVRLTIGGGIIS</sequence>
<keyword evidence="3" id="KW-1185">Reference proteome</keyword>
<protein>
    <submittedName>
        <fullName evidence="2">Uncharacterized protein</fullName>
    </submittedName>
</protein>
<evidence type="ECO:0000313" key="3">
    <source>
        <dbReference type="Proteomes" id="UP000024635"/>
    </source>
</evidence>
<dbReference type="Proteomes" id="UP000024635">
    <property type="component" value="Unassembled WGS sequence"/>
</dbReference>